<sequence>MNIIKAYKSCAACKYQRRKCSKDCPLAPYFPGDKPKMFANAHRLFGVSNILTILQEVKDEDKDEAMKSIIFESDIRARFRTHGCLGVIKMYETALKECIKELDDVERLLDYCKLNCNSEPSTSSQIPIFNNIGDAPNYYHNNISDIIPPSEGDYYAMEDNPNLIVTKGLSNNEELVLDQGVDAQIITNFDLVEDKVFSDYSGGDYAMEELVLDRGVDTKIHTTFDLGEEEIFSDNYNIDDLIYFGQPFEEKDASQFSR</sequence>
<reference evidence="1" key="1">
    <citation type="submission" date="2023-10" db="EMBL/GenBank/DDBJ databases">
        <authorList>
            <person name="Rodriguez Cubillos JULIANA M."/>
            <person name="De Vega J."/>
        </authorList>
    </citation>
    <scope>NUCLEOTIDE SEQUENCE</scope>
</reference>
<evidence type="ECO:0000313" key="2">
    <source>
        <dbReference type="Proteomes" id="UP001177021"/>
    </source>
</evidence>
<comment type="caution">
    <text evidence="1">The sequence shown here is derived from an EMBL/GenBank/DDBJ whole genome shotgun (WGS) entry which is preliminary data.</text>
</comment>
<protein>
    <submittedName>
        <fullName evidence="1">Uncharacterized protein</fullName>
    </submittedName>
</protein>
<gene>
    <name evidence="1" type="ORF">MILVUS5_LOCUS30546</name>
</gene>
<evidence type="ECO:0000313" key="1">
    <source>
        <dbReference type="EMBL" id="CAJ2665597.1"/>
    </source>
</evidence>
<dbReference type="Proteomes" id="UP001177021">
    <property type="component" value="Unassembled WGS sequence"/>
</dbReference>
<organism evidence="1 2">
    <name type="scientific">Trifolium pratense</name>
    <name type="common">Red clover</name>
    <dbReference type="NCBI Taxonomy" id="57577"/>
    <lineage>
        <taxon>Eukaryota</taxon>
        <taxon>Viridiplantae</taxon>
        <taxon>Streptophyta</taxon>
        <taxon>Embryophyta</taxon>
        <taxon>Tracheophyta</taxon>
        <taxon>Spermatophyta</taxon>
        <taxon>Magnoliopsida</taxon>
        <taxon>eudicotyledons</taxon>
        <taxon>Gunneridae</taxon>
        <taxon>Pentapetalae</taxon>
        <taxon>rosids</taxon>
        <taxon>fabids</taxon>
        <taxon>Fabales</taxon>
        <taxon>Fabaceae</taxon>
        <taxon>Papilionoideae</taxon>
        <taxon>50 kb inversion clade</taxon>
        <taxon>NPAAA clade</taxon>
        <taxon>Hologalegina</taxon>
        <taxon>IRL clade</taxon>
        <taxon>Trifolieae</taxon>
        <taxon>Trifolium</taxon>
    </lineage>
</organism>
<dbReference type="EMBL" id="CASHSV030000513">
    <property type="protein sequence ID" value="CAJ2665597.1"/>
    <property type="molecule type" value="Genomic_DNA"/>
</dbReference>
<name>A0ACB0LEA9_TRIPR</name>
<accession>A0ACB0LEA9</accession>
<keyword evidence="2" id="KW-1185">Reference proteome</keyword>
<proteinExistence type="predicted"/>